<dbReference type="Pfam" id="PF07731">
    <property type="entry name" value="Cu-oxidase_2"/>
    <property type="match status" value="1"/>
</dbReference>
<evidence type="ECO:0000256" key="4">
    <source>
        <dbReference type="ARBA" id="ARBA00023008"/>
    </source>
</evidence>
<dbReference type="Proteomes" id="UP001485043">
    <property type="component" value="Unassembled WGS sequence"/>
</dbReference>
<dbReference type="PANTHER" id="PTHR11709">
    <property type="entry name" value="MULTI-COPPER OXIDASE"/>
    <property type="match status" value="1"/>
</dbReference>
<evidence type="ECO:0000313" key="7">
    <source>
        <dbReference type="Proteomes" id="UP001485043"/>
    </source>
</evidence>
<dbReference type="Gene3D" id="2.60.40.420">
    <property type="entry name" value="Cupredoxins - blue copper proteins"/>
    <property type="match status" value="1"/>
</dbReference>
<keyword evidence="3" id="KW-0560">Oxidoreductase</keyword>
<sequence>MGTPSGYAVLYYDGAPAALPSTVPSQPGSVKPWTIAQINSVPNKTRTVGFNQTQPLIATGQIRWALNNIAHDSQPPCTSVLQEVYDDPNWVLEHAVPSLQTFSNLSDPGVQVGNGYMPEVFLGETNIPQTPSTGLHILQIDLGEVIELVVQNNPANAFNGDYRGGDTGASRTGQEQHPFHLHGHHFYLLATGNGTWDPITSPASYNLVNPVYRDTYSLLGNGWAVIRFQADNPGVWLYHCHIQWHMYIGSNLYVVEGAEEISAPPANQQACPSQCIYEEAPFTVPYVTQAYGATGYETPDPLQI</sequence>
<dbReference type="PANTHER" id="PTHR11709:SF394">
    <property type="entry name" value="FI03373P-RELATED"/>
    <property type="match status" value="1"/>
</dbReference>
<proteinExistence type="inferred from homology"/>
<feature type="domain" description="Plastocyanin-like" evidence="5">
    <location>
        <begin position="128"/>
        <end position="257"/>
    </location>
</feature>
<keyword evidence="7" id="KW-1185">Reference proteome</keyword>
<dbReference type="InterPro" id="IPR008972">
    <property type="entry name" value="Cupredoxin"/>
</dbReference>
<accession>A0AAW1T4L3</accession>
<reference evidence="6 7" key="1">
    <citation type="journal article" date="2024" name="Nat. Commun.">
        <title>Phylogenomics reveals the evolutionary origins of lichenization in chlorophyte algae.</title>
        <authorList>
            <person name="Puginier C."/>
            <person name="Libourel C."/>
            <person name="Otte J."/>
            <person name="Skaloud P."/>
            <person name="Haon M."/>
            <person name="Grisel S."/>
            <person name="Petersen M."/>
            <person name="Berrin J.G."/>
            <person name="Delaux P.M."/>
            <person name="Dal Grande F."/>
            <person name="Keller J."/>
        </authorList>
    </citation>
    <scope>NUCLEOTIDE SEQUENCE [LARGE SCALE GENOMIC DNA]</scope>
    <source>
        <strain evidence="6 7">SAG 2523</strain>
    </source>
</reference>
<keyword evidence="4" id="KW-0186">Copper</keyword>
<gene>
    <name evidence="6" type="ORF">WJX84_008805</name>
</gene>
<evidence type="ECO:0000313" key="6">
    <source>
        <dbReference type="EMBL" id="KAK9863474.1"/>
    </source>
</evidence>
<evidence type="ECO:0000256" key="2">
    <source>
        <dbReference type="ARBA" id="ARBA00022723"/>
    </source>
</evidence>
<organism evidence="6 7">
    <name type="scientific">Apatococcus fuscideae</name>
    <dbReference type="NCBI Taxonomy" id="2026836"/>
    <lineage>
        <taxon>Eukaryota</taxon>
        <taxon>Viridiplantae</taxon>
        <taxon>Chlorophyta</taxon>
        <taxon>core chlorophytes</taxon>
        <taxon>Trebouxiophyceae</taxon>
        <taxon>Chlorellales</taxon>
        <taxon>Chlorellaceae</taxon>
        <taxon>Apatococcus</taxon>
    </lineage>
</organism>
<evidence type="ECO:0000256" key="3">
    <source>
        <dbReference type="ARBA" id="ARBA00023002"/>
    </source>
</evidence>
<dbReference type="InterPro" id="IPR045087">
    <property type="entry name" value="Cu-oxidase_fam"/>
</dbReference>
<dbReference type="InterPro" id="IPR011706">
    <property type="entry name" value="Cu-oxidase_C"/>
</dbReference>
<name>A0AAW1T4L3_9CHLO</name>
<dbReference type="GO" id="GO:0005507">
    <property type="term" value="F:copper ion binding"/>
    <property type="evidence" value="ECO:0007669"/>
    <property type="project" value="InterPro"/>
</dbReference>
<evidence type="ECO:0000256" key="1">
    <source>
        <dbReference type="ARBA" id="ARBA00010609"/>
    </source>
</evidence>
<dbReference type="AlphaFoldDB" id="A0AAW1T4L3"/>
<dbReference type="SUPFAM" id="SSF49503">
    <property type="entry name" value="Cupredoxins"/>
    <property type="match status" value="1"/>
</dbReference>
<evidence type="ECO:0000259" key="5">
    <source>
        <dbReference type="Pfam" id="PF07731"/>
    </source>
</evidence>
<dbReference type="EMBL" id="JALJOV010000467">
    <property type="protein sequence ID" value="KAK9863474.1"/>
    <property type="molecule type" value="Genomic_DNA"/>
</dbReference>
<comment type="similarity">
    <text evidence="1">Belongs to the multicopper oxidase family.</text>
</comment>
<dbReference type="GO" id="GO:0016491">
    <property type="term" value="F:oxidoreductase activity"/>
    <property type="evidence" value="ECO:0007669"/>
    <property type="project" value="UniProtKB-KW"/>
</dbReference>
<protein>
    <recommendedName>
        <fullName evidence="5">Plastocyanin-like domain-containing protein</fullName>
    </recommendedName>
</protein>
<comment type="caution">
    <text evidence="6">The sequence shown here is derived from an EMBL/GenBank/DDBJ whole genome shotgun (WGS) entry which is preliminary data.</text>
</comment>
<keyword evidence="2" id="KW-0479">Metal-binding</keyword>